<dbReference type="EMBL" id="BAABDQ010000005">
    <property type="protein sequence ID" value="GAA3547492.1"/>
    <property type="molecule type" value="Genomic_DNA"/>
</dbReference>
<evidence type="ECO:0000313" key="1">
    <source>
        <dbReference type="EMBL" id="GAA3547492.1"/>
    </source>
</evidence>
<accession>A0ABP6W7Q8</accession>
<protein>
    <submittedName>
        <fullName evidence="1">Uncharacterized protein</fullName>
    </submittedName>
</protein>
<comment type="caution">
    <text evidence="1">The sequence shown here is derived from an EMBL/GenBank/DDBJ whole genome shotgun (WGS) entry which is preliminary data.</text>
</comment>
<dbReference type="Proteomes" id="UP001500630">
    <property type="component" value="Unassembled WGS sequence"/>
</dbReference>
<organism evidence="1 2">
    <name type="scientific">Nonomuraea rosea</name>
    <dbReference type="NCBI Taxonomy" id="638574"/>
    <lineage>
        <taxon>Bacteria</taxon>
        <taxon>Bacillati</taxon>
        <taxon>Actinomycetota</taxon>
        <taxon>Actinomycetes</taxon>
        <taxon>Streptosporangiales</taxon>
        <taxon>Streptosporangiaceae</taxon>
        <taxon>Nonomuraea</taxon>
    </lineage>
</organism>
<gene>
    <name evidence="1" type="ORF">GCM10022419_029680</name>
</gene>
<keyword evidence="2" id="KW-1185">Reference proteome</keyword>
<evidence type="ECO:0000313" key="2">
    <source>
        <dbReference type="Proteomes" id="UP001500630"/>
    </source>
</evidence>
<proteinExistence type="predicted"/>
<reference evidence="2" key="1">
    <citation type="journal article" date="2019" name="Int. J. Syst. Evol. Microbiol.">
        <title>The Global Catalogue of Microorganisms (GCM) 10K type strain sequencing project: providing services to taxonomists for standard genome sequencing and annotation.</title>
        <authorList>
            <consortium name="The Broad Institute Genomics Platform"/>
            <consortium name="The Broad Institute Genome Sequencing Center for Infectious Disease"/>
            <person name="Wu L."/>
            <person name="Ma J."/>
        </authorList>
    </citation>
    <scope>NUCLEOTIDE SEQUENCE [LARGE SCALE GENOMIC DNA]</scope>
    <source>
        <strain evidence="2">JCM 17326</strain>
    </source>
</reference>
<sequence length="57" mass="6370">MSSRAYEANGRLSQPAYGANAHPLEHTARPFSPKVVMIAPVFMLRRLSHLPFHPGTR</sequence>
<name>A0ABP6W7Q8_9ACTN</name>